<evidence type="ECO:0000256" key="3">
    <source>
        <dbReference type="ARBA" id="ARBA00012584"/>
    </source>
</evidence>
<comment type="caution">
    <text evidence="16">The sequence shown here is derived from an EMBL/GenBank/DDBJ whole genome shotgun (WGS) entry which is preliminary data.</text>
</comment>
<dbReference type="Gene3D" id="3.90.870.10">
    <property type="entry name" value="DHBP synthase"/>
    <property type="match status" value="1"/>
</dbReference>
<evidence type="ECO:0000256" key="14">
    <source>
        <dbReference type="SAM" id="MobiDB-lite"/>
    </source>
</evidence>
<dbReference type="NCBIfam" id="TIGR00057">
    <property type="entry name" value="L-threonylcarbamoyladenylate synthase"/>
    <property type="match status" value="1"/>
</dbReference>
<sequence length="373" mass="38146">MGHRGRPGDRRGRGRRGDAAGWQPAALRQGRLAQPGFRLPRRAPGGGDRVTARLGPGEVARAAALLRQGALVAFPTETVYGLGGDATDGQAVAGIFAAKGRPHFNPLICHYPDAEAAFADVHADDRARALAARFWPGALTLVLPRRPTCRVDLLAGAGLDTLAVRVPAHPLALDLLRQAGMPVAAPSANRSGQVSPTTPEHVLDGLSGRIAAVLDGGACPVGVESTVLDLTGTGPVLLRPGGVEAEAIEALLGPVGRALPLAAAAASQSLRSPGLMLSHYAPSLPVRLGARSVAADEALLAFGPALPGAAVAWSLSEGGDLREAAARLFAGLRWLDAEGARQGCARIAVMPVPETGLGVAINDRLARAAAPRP</sequence>
<dbReference type="Gene3D" id="3.40.50.11030">
    <property type="entry name" value="Threonylcarbamoyl-AMP synthase, C-terminal domain"/>
    <property type="match status" value="1"/>
</dbReference>
<organism evidence="16 17">
    <name type="scientific">Paracraurococcus ruber</name>
    <dbReference type="NCBI Taxonomy" id="77675"/>
    <lineage>
        <taxon>Bacteria</taxon>
        <taxon>Pseudomonadati</taxon>
        <taxon>Pseudomonadota</taxon>
        <taxon>Alphaproteobacteria</taxon>
        <taxon>Acetobacterales</taxon>
        <taxon>Roseomonadaceae</taxon>
        <taxon>Paracraurococcus</taxon>
    </lineage>
</organism>
<dbReference type="InterPro" id="IPR050156">
    <property type="entry name" value="TC-AMP_synthase_SUA5"/>
</dbReference>
<dbReference type="PROSITE" id="PS51163">
    <property type="entry name" value="YRDC"/>
    <property type="match status" value="1"/>
</dbReference>
<comment type="subcellular location">
    <subcellularLocation>
        <location evidence="1 13">Cytoplasm</location>
    </subcellularLocation>
</comment>
<dbReference type="InterPro" id="IPR005145">
    <property type="entry name" value="Sua5_C"/>
</dbReference>
<evidence type="ECO:0000256" key="2">
    <source>
        <dbReference type="ARBA" id="ARBA00007663"/>
    </source>
</evidence>
<keyword evidence="7 13" id="KW-0819">tRNA processing</keyword>
<keyword evidence="9 13" id="KW-0547">Nucleotide-binding</keyword>
<gene>
    <name evidence="16" type="ORF">CKO45_28650</name>
</gene>
<evidence type="ECO:0000256" key="1">
    <source>
        <dbReference type="ARBA" id="ARBA00004496"/>
    </source>
</evidence>
<dbReference type="EMBL" id="NRSG01000468">
    <property type="protein sequence ID" value="MBK1662161.1"/>
    <property type="molecule type" value="Genomic_DNA"/>
</dbReference>
<comment type="function">
    <text evidence="13">Required for the formation of a threonylcarbamoyl group on adenosine at position 37 (t(6)A37) in tRNAs that read codons beginning with adenine.</text>
</comment>
<evidence type="ECO:0000256" key="9">
    <source>
        <dbReference type="ARBA" id="ARBA00022741"/>
    </source>
</evidence>
<dbReference type="EC" id="2.7.7.87" evidence="3 13"/>
<evidence type="ECO:0000256" key="6">
    <source>
        <dbReference type="ARBA" id="ARBA00022679"/>
    </source>
</evidence>
<keyword evidence="8 13" id="KW-0548">Nucleotidyltransferase</keyword>
<protein>
    <recommendedName>
        <fullName evidence="4 13">Threonylcarbamoyl-AMP synthase</fullName>
        <shortName evidence="13">TC-AMP synthase</shortName>
        <ecNumber evidence="3 13">2.7.7.87</ecNumber>
    </recommendedName>
    <alternativeName>
        <fullName evidence="11 13">L-threonylcarbamoyladenylate synthase</fullName>
    </alternativeName>
</protein>
<dbReference type="PANTHER" id="PTHR17490:SF16">
    <property type="entry name" value="THREONYLCARBAMOYL-AMP SYNTHASE"/>
    <property type="match status" value="1"/>
</dbReference>
<feature type="compositionally biased region" description="Basic and acidic residues" evidence="14">
    <location>
        <begin position="1"/>
        <end position="18"/>
    </location>
</feature>
<dbReference type="InterPro" id="IPR006070">
    <property type="entry name" value="Sua5-like_dom"/>
</dbReference>
<evidence type="ECO:0000313" key="16">
    <source>
        <dbReference type="EMBL" id="MBK1662161.1"/>
    </source>
</evidence>
<dbReference type="Pfam" id="PF03481">
    <property type="entry name" value="Sua5_C"/>
    <property type="match status" value="1"/>
</dbReference>
<evidence type="ECO:0000256" key="8">
    <source>
        <dbReference type="ARBA" id="ARBA00022695"/>
    </source>
</evidence>
<dbReference type="Proteomes" id="UP000697995">
    <property type="component" value="Unassembled WGS sequence"/>
</dbReference>
<reference evidence="16 17" key="1">
    <citation type="journal article" date="2020" name="Microorganisms">
        <title>Osmotic Adaptation and Compatible Solute Biosynthesis of Phototrophic Bacteria as Revealed from Genome Analyses.</title>
        <authorList>
            <person name="Imhoff J.F."/>
            <person name="Rahn T."/>
            <person name="Kunzel S."/>
            <person name="Keller A."/>
            <person name="Neulinger S.C."/>
        </authorList>
    </citation>
    <scope>NUCLEOTIDE SEQUENCE [LARGE SCALE GENOMIC DNA]</scope>
    <source>
        <strain evidence="16 17">DSM 15382</strain>
    </source>
</reference>
<dbReference type="InterPro" id="IPR017945">
    <property type="entry name" value="DHBP_synth_RibB-like_a/b_dom"/>
</dbReference>
<dbReference type="InterPro" id="IPR010923">
    <property type="entry name" value="T(6)A37_SUA5"/>
</dbReference>
<name>A0ABS1D6H4_9PROT</name>
<dbReference type="Pfam" id="PF01300">
    <property type="entry name" value="Sua5_yciO_yrdC"/>
    <property type="match status" value="1"/>
</dbReference>
<keyword evidence="6 13" id="KW-0808">Transferase</keyword>
<keyword evidence="17" id="KW-1185">Reference proteome</keyword>
<evidence type="ECO:0000256" key="7">
    <source>
        <dbReference type="ARBA" id="ARBA00022694"/>
    </source>
</evidence>
<evidence type="ECO:0000259" key="15">
    <source>
        <dbReference type="PROSITE" id="PS51163"/>
    </source>
</evidence>
<evidence type="ECO:0000256" key="12">
    <source>
        <dbReference type="ARBA" id="ARBA00048366"/>
    </source>
</evidence>
<feature type="domain" description="YrdC-like" evidence="15">
    <location>
        <begin position="56"/>
        <end position="243"/>
    </location>
</feature>
<comment type="catalytic activity">
    <reaction evidence="12 13">
        <text>L-threonine + hydrogencarbonate + ATP = L-threonylcarbamoyladenylate + diphosphate + H2O</text>
        <dbReference type="Rhea" id="RHEA:36407"/>
        <dbReference type="ChEBI" id="CHEBI:15377"/>
        <dbReference type="ChEBI" id="CHEBI:17544"/>
        <dbReference type="ChEBI" id="CHEBI:30616"/>
        <dbReference type="ChEBI" id="CHEBI:33019"/>
        <dbReference type="ChEBI" id="CHEBI:57926"/>
        <dbReference type="ChEBI" id="CHEBI:73682"/>
        <dbReference type="EC" id="2.7.7.87"/>
    </reaction>
</comment>
<evidence type="ECO:0000313" key="17">
    <source>
        <dbReference type="Proteomes" id="UP000697995"/>
    </source>
</evidence>
<dbReference type="InterPro" id="IPR038385">
    <property type="entry name" value="Sua5/YwlC_C"/>
</dbReference>
<evidence type="ECO:0000256" key="5">
    <source>
        <dbReference type="ARBA" id="ARBA00022490"/>
    </source>
</evidence>
<proteinExistence type="inferred from homology"/>
<dbReference type="SUPFAM" id="SSF55821">
    <property type="entry name" value="YrdC/RibB"/>
    <property type="match status" value="1"/>
</dbReference>
<evidence type="ECO:0000256" key="10">
    <source>
        <dbReference type="ARBA" id="ARBA00022840"/>
    </source>
</evidence>
<keyword evidence="5 13" id="KW-0963">Cytoplasm</keyword>
<evidence type="ECO:0000256" key="4">
    <source>
        <dbReference type="ARBA" id="ARBA00015492"/>
    </source>
</evidence>
<dbReference type="PANTHER" id="PTHR17490">
    <property type="entry name" value="SUA5"/>
    <property type="match status" value="1"/>
</dbReference>
<evidence type="ECO:0000256" key="13">
    <source>
        <dbReference type="PIRNR" id="PIRNR004930"/>
    </source>
</evidence>
<accession>A0ABS1D6H4</accession>
<feature type="region of interest" description="Disordered" evidence="14">
    <location>
        <begin position="1"/>
        <end position="52"/>
    </location>
</feature>
<dbReference type="PIRSF" id="PIRSF004930">
    <property type="entry name" value="Tln_factor_SUA5"/>
    <property type="match status" value="1"/>
</dbReference>
<evidence type="ECO:0000256" key="11">
    <source>
        <dbReference type="ARBA" id="ARBA00029774"/>
    </source>
</evidence>
<keyword evidence="10 13" id="KW-0067">ATP-binding</keyword>
<comment type="similarity">
    <text evidence="2 13">Belongs to the SUA5 family.</text>
</comment>